<evidence type="ECO:0000313" key="3">
    <source>
        <dbReference type="Proteomes" id="UP000054805"/>
    </source>
</evidence>
<keyword evidence="3" id="KW-1185">Reference proteome</keyword>
<accession>A0A0V1HG39</accession>
<evidence type="ECO:0000313" key="1">
    <source>
        <dbReference type="EMBL" id="KRZ09431.1"/>
    </source>
</evidence>
<protein>
    <submittedName>
        <fullName evidence="1">Uncharacterized protein</fullName>
    </submittedName>
</protein>
<name>A0A0V1HG39_TRIPS</name>
<dbReference type="Proteomes" id="UP000054805">
    <property type="component" value="Unassembled WGS sequence"/>
</dbReference>
<organism evidence="1 3">
    <name type="scientific">Trichinella pseudospiralis</name>
    <name type="common">Parasitic roundworm</name>
    <dbReference type="NCBI Taxonomy" id="6337"/>
    <lineage>
        <taxon>Eukaryota</taxon>
        <taxon>Metazoa</taxon>
        <taxon>Ecdysozoa</taxon>
        <taxon>Nematoda</taxon>
        <taxon>Enoplea</taxon>
        <taxon>Dorylaimia</taxon>
        <taxon>Trichinellida</taxon>
        <taxon>Trichinellidae</taxon>
        <taxon>Trichinella</taxon>
    </lineage>
</organism>
<dbReference type="EMBL" id="JYDV01000019">
    <property type="protein sequence ID" value="KRZ41672.1"/>
    <property type="molecule type" value="Genomic_DNA"/>
</dbReference>
<gene>
    <name evidence="1" type="ORF">T4B_10854</name>
    <name evidence="2" type="ORF">T4C_8077</name>
</gene>
<comment type="caution">
    <text evidence="1">The sequence shown here is derived from an EMBL/GenBank/DDBJ whole genome shotgun (WGS) entry which is preliminary data.</text>
</comment>
<evidence type="ECO:0000313" key="4">
    <source>
        <dbReference type="Proteomes" id="UP000054826"/>
    </source>
</evidence>
<sequence length="67" mass="7209">MNQPSLPTPVVDYATPSESRSNLTIEFPRATHGEWTICDVQVAVGGLLPLTASQNVLTHLPPSVRPT</sequence>
<dbReference type="EMBL" id="JYDS01000381">
    <property type="protein sequence ID" value="KRZ09431.1"/>
    <property type="molecule type" value="Genomic_DNA"/>
</dbReference>
<dbReference type="Proteomes" id="UP000054826">
    <property type="component" value="Unassembled WGS sequence"/>
</dbReference>
<dbReference type="AlphaFoldDB" id="A0A0V1HG39"/>
<evidence type="ECO:0000313" key="2">
    <source>
        <dbReference type="EMBL" id="KRZ41672.1"/>
    </source>
</evidence>
<proteinExistence type="predicted"/>
<reference evidence="3 4" key="1">
    <citation type="submission" date="2015-01" db="EMBL/GenBank/DDBJ databases">
        <title>Evolution of Trichinella species and genotypes.</title>
        <authorList>
            <person name="Korhonen P.K."/>
            <person name="Edoardo P."/>
            <person name="Giuseppe L.R."/>
            <person name="Gasser R.B."/>
        </authorList>
    </citation>
    <scope>NUCLEOTIDE SEQUENCE [LARGE SCALE GENOMIC DNA]</scope>
    <source>
        <strain evidence="2">ISS176</strain>
        <strain evidence="1">ISS588</strain>
    </source>
</reference>